<feature type="domain" description="Glycosyltransferase 2-like" evidence="1">
    <location>
        <begin position="4"/>
        <end position="143"/>
    </location>
</feature>
<evidence type="ECO:0000313" key="2">
    <source>
        <dbReference type="EMBL" id="KGP91104.1"/>
    </source>
</evidence>
<dbReference type="InterPro" id="IPR029044">
    <property type="entry name" value="Nucleotide-diphossugar_trans"/>
</dbReference>
<accession>A0A0A2UT43</accession>
<dbReference type="eggNOG" id="COG0463">
    <property type="taxonomic scope" value="Bacteria"/>
</dbReference>
<dbReference type="Proteomes" id="UP000030153">
    <property type="component" value="Unassembled WGS sequence"/>
</dbReference>
<dbReference type="InterPro" id="IPR001173">
    <property type="entry name" value="Glyco_trans_2-like"/>
</dbReference>
<dbReference type="Gene3D" id="3.90.550.10">
    <property type="entry name" value="Spore Coat Polysaccharide Biosynthesis Protein SpsA, Chain A"/>
    <property type="match status" value="1"/>
</dbReference>
<proteinExistence type="predicted"/>
<evidence type="ECO:0000313" key="3">
    <source>
        <dbReference type="Proteomes" id="UP000030153"/>
    </source>
</evidence>
<dbReference type="OrthoDB" id="6713581at2"/>
<reference evidence="2 3" key="1">
    <citation type="submission" date="2013-08" db="EMBL/GenBank/DDBJ databases">
        <title>Genome of Pontibacillus chungwhensis.</title>
        <authorList>
            <person name="Wang Q."/>
            <person name="Wang G."/>
        </authorList>
    </citation>
    <scope>NUCLEOTIDE SEQUENCE [LARGE SCALE GENOMIC DNA]</scope>
    <source>
        <strain evidence="2 3">BH030062</strain>
    </source>
</reference>
<dbReference type="Pfam" id="PF00535">
    <property type="entry name" value="Glycos_transf_2"/>
    <property type="match status" value="1"/>
</dbReference>
<dbReference type="SUPFAM" id="SSF53448">
    <property type="entry name" value="Nucleotide-diphospho-sugar transferases"/>
    <property type="match status" value="1"/>
</dbReference>
<sequence length="233" mass="26405">MITVITSTIREDMFDNLLANFLRQNVSPKELILILNSDSLDIDIYREKVKSYKSIHVEQRPSSTTLGECLNVASSKASYETIAKFDDDDYYGTDYLKQSLMDMEHHHAGVVGKSTYYIYFEENGWLTLFQNGKENARIQTTKTPLAGGTLVFKKGISSFPHLNKGEDIGFQKACIQRGIPLYSGSAEGYVLKRYGLGHGHSWTVSDDRLFHHCHKVALTNDFDHYFGKGSEKN</sequence>
<comment type="caution">
    <text evidence="2">The sequence shown here is derived from an EMBL/GenBank/DDBJ whole genome shotgun (WGS) entry which is preliminary data.</text>
</comment>
<name>A0A0A2UT43_9BACI</name>
<dbReference type="AlphaFoldDB" id="A0A0A2UT43"/>
<organism evidence="2 3">
    <name type="scientific">Pontibacillus chungwhensis BH030062</name>
    <dbReference type="NCBI Taxonomy" id="1385513"/>
    <lineage>
        <taxon>Bacteria</taxon>
        <taxon>Bacillati</taxon>
        <taxon>Bacillota</taxon>
        <taxon>Bacilli</taxon>
        <taxon>Bacillales</taxon>
        <taxon>Bacillaceae</taxon>
        <taxon>Pontibacillus</taxon>
    </lineage>
</organism>
<keyword evidence="3" id="KW-1185">Reference proteome</keyword>
<gene>
    <name evidence="2" type="ORF">N780_17785</name>
</gene>
<dbReference type="STRING" id="1385513.N780_17785"/>
<dbReference type="RefSeq" id="WP_052115047.1">
    <property type="nucleotide sequence ID" value="NZ_AVBG01000008.1"/>
</dbReference>
<dbReference type="EMBL" id="AVBG01000008">
    <property type="protein sequence ID" value="KGP91104.1"/>
    <property type="molecule type" value="Genomic_DNA"/>
</dbReference>
<protein>
    <recommendedName>
        <fullName evidence="1">Glycosyltransferase 2-like domain-containing protein</fullName>
    </recommendedName>
</protein>
<evidence type="ECO:0000259" key="1">
    <source>
        <dbReference type="Pfam" id="PF00535"/>
    </source>
</evidence>